<reference evidence="3 4" key="1">
    <citation type="submission" date="2014-04" db="EMBL/GenBank/DDBJ databases">
        <title>A comprehensive comparison of genomes of Erythrobacter spp. Strains.</title>
        <authorList>
            <person name="Zheng Q."/>
        </authorList>
    </citation>
    <scope>NUCLEOTIDE SEQUENCE [LARGE SCALE GENOMIC DNA]</scope>
    <source>
        <strain evidence="3 4">DSM 8509</strain>
    </source>
</reference>
<feature type="signal peptide" evidence="1">
    <location>
        <begin position="1"/>
        <end position="26"/>
    </location>
</feature>
<protein>
    <recommendedName>
        <fullName evidence="2">Msp4/OMP-like domain-containing protein</fullName>
    </recommendedName>
</protein>
<evidence type="ECO:0000313" key="4">
    <source>
        <dbReference type="Proteomes" id="UP000027866"/>
    </source>
</evidence>
<name>A0A074N374_9SPHN</name>
<sequence length="259" mass="26636">MTSITRFTAVPAAAVALALVPAAAQAEGPYVGVSGGIALPEDSSNAGEFNSAVPATDDFDEIPAGTTLGWDTEFDNGFAIGGQVGYAFDSGLRVELEGAYTQYDVDTHSGLTVGGANIDGVDVAVLTRGAPDSANPTVGAVIADGQGEVTNFGLFGNVFYDIETGSAFKPYVGAGLGYQWVDVEYVPSGVDVGNDDDGVFAYQLMAGASFKLTDTVDLFGQYTYRGSFEDADIPLNLVPATLGVESSQSVVSAGLRFGF</sequence>
<dbReference type="InterPro" id="IPR002566">
    <property type="entry name" value="Msp4_OMP-like"/>
</dbReference>
<dbReference type="InterPro" id="IPR011250">
    <property type="entry name" value="OMP/PagP_B-barrel"/>
</dbReference>
<keyword evidence="1" id="KW-0732">Signal</keyword>
<proteinExistence type="predicted"/>
<dbReference type="KEGG" id="elq:Ga0102493_1161"/>
<dbReference type="AlphaFoldDB" id="A0A074N374"/>
<organism evidence="3 4">
    <name type="scientific">Erythrobacter litoralis</name>
    <dbReference type="NCBI Taxonomy" id="39960"/>
    <lineage>
        <taxon>Bacteria</taxon>
        <taxon>Pseudomonadati</taxon>
        <taxon>Pseudomonadota</taxon>
        <taxon>Alphaproteobacteria</taxon>
        <taxon>Sphingomonadales</taxon>
        <taxon>Erythrobacteraceae</taxon>
        <taxon>Erythrobacter/Porphyrobacter group</taxon>
        <taxon>Erythrobacter</taxon>
    </lineage>
</organism>
<gene>
    <name evidence="3" type="ORF">EH32_00155</name>
</gene>
<evidence type="ECO:0000256" key="1">
    <source>
        <dbReference type="SAM" id="SignalP"/>
    </source>
</evidence>
<feature type="chain" id="PRO_5001699196" description="Msp4/OMP-like domain-containing protein" evidence="1">
    <location>
        <begin position="27"/>
        <end position="259"/>
    </location>
</feature>
<dbReference type="Gene3D" id="2.40.160.20">
    <property type="match status" value="1"/>
</dbReference>
<dbReference type="Proteomes" id="UP000027866">
    <property type="component" value="Unassembled WGS sequence"/>
</dbReference>
<feature type="domain" description="Msp4/OMP-like" evidence="2">
    <location>
        <begin position="74"/>
        <end position="229"/>
    </location>
</feature>
<dbReference type="Pfam" id="PF01617">
    <property type="entry name" value="Surface_Ag_2"/>
    <property type="match status" value="1"/>
</dbReference>
<dbReference type="PATRIC" id="fig|39960.10.peg.2311"/>
<dbReference type="SUPFAM" id="SSF56925">
    <property type="entry name" value="OMPA-like"/>
    <property type="match status" value="1"/>
</dbReference>
<keyword evidence="4" id="KW-1185">Reference proteome</keyword>
<evidence type="ECO:0000259" key="2">
    <source>
        <dbReference type="Pfam" id="PF01617"/>
    </source>
</evidence>
<evidence type="ECO:0000313" key="3">
    <source>
        <dbReference type="EMBL" id="KEO99275.1"/>
    </source>
</evidence>
<dbReference type="RefSeq" id="WP_034900494.1">
    <property type="nucleotide sequence ID" value="NZ_CP017057.1"/>
</dbReference>
<comment type="caution">
    <text evidence="3">The sequence shown here is derived from an EMBL/GenBank/DDBJ whole genome shotgun (WGS) entry which is preliminary data.</text>
</comment>
<accession>A0A074N374</accession>
<dbReference type="EMBL" id="JMIX01000001">
    <property type="protein sequence ID" value="KEO99275.1"/>
    <property type="molecule type" value="Genomic_DNA"/>
</dbReference>